<dbReference type="Gene3D" id="3.40.605.10">
    <property type="entry name" value="Aldehyde Dehydrogenase, Chain A, domain 1"/>
    <property type="match status" value="1"/>
</dbReference>
<feature type="domain" description="Aldehyde dehydrogenase" evidence="2">
    <location>
        <begin position="31"/>
        <end position="76"/>
    </location>
</feature>
<gene>
    <name evidence="3" type="ORF">DY367_23875</name>
</gene>
<keyword evidence="1" id="KW-0560">Oxidoreductase</keyword>
<evidence type="ECO:0000256" key="1">
    <source>
        <dbReference type="ARBA" id="ARBA00023002"/>
    </source>
</evidence>
<dbReference type="InterPro" id="IPR016161">
    <property type="entry name" value="Ald_DH/histidinol_DH"/>
</dbReference>
<dbReference type="EMBL" id="QVXO01000046">
    <property type="protein sequence ID" value="RPJ89162.1"/>
    <property type="molecule type" value="Genomic_DNA"/>
</dbReference>
<dbReference type="GO" id="GO:0016491">
    <property type="term" value="F:oxidoreductase activity"/>
    <property type="evidence" value="ECO:0007669"/>
    <property type="project" value="UniProtKB-KW"/>
</dbReference>
<dbReference type="InterPro" id="IPR016162">
    <property type="entry name" value="Ald_DH_N"/>
</dbReference>
<dbReference type="InterPro" id="IPR015590">
    <property type="entry name" value="Aldehyde_DH_dom"/>
</dbReference>
<dbReference type="SUPFAM" id="SSF53720">
    <property type="entry name" value="ALDH-like"/>
    <property type="match status" value="1"/>
</dbReference>
<dbReference type="Proteomes" id="UP000285324">
    <property type="component" value="Unassembled WGS sequence"/>
</dbReference>
<dbReference type="Pfam" id="PF00171">
    <property type="entry name" value="Aldedh"/>
    <property type="match status" value="1"/>
</dbReference>
<evidence type="ECO:0000259" key="2">
    <source>
        <dbReference type="Pfam" id="PF00171"/>
    </source>
</evidence>
<reference evidence="3 4" key="1">
    <citation type="submission" date="2018-08" db="EMBL/GenBank/DDBJ databases">
        <title>Achromobacter xylosoxidans Genome sequencing and assembly.</title>
        <authorList>
            <person name="Wang R."/>
            <person name="Rensing C."/>
            <person name="Li Y."/>
        </authorList>
    </citation>
    <scope>NUCLEOTIDE SEQUENCE [LARGE SCALE GENOMIC DNA]</scope>
    <source>
        <strain evidence="3 4">GD003A</strain>
    </source>
</reference>
<evidence type="ECO:0000313" key="3">
    <source>
        <dbReference type="EMBL" id="RPJ89162.1"/>
    </source>
</evidence>
<sequence length="78" mass="8202">MAGKTHKTASGDVQLPANNGVYYDGGWHAPVNERWTDITAPGTGERLMAVADAGAEDVARAARAARAGARAWRRTAPL</sequence>
<evidence type="ECO:0000313" key="4">
    <source>
        <dbReference type="Proteomes" id="UP000285324"/>
    </source>
</evidence>
<dbReference type="AlphaFoldDB" id="A0A424W7B0"/>
<name>A0A424W7B0_ALCXX</name>
<proteinExistence type="predicted"/>
<comment type="caution">
    <text evidence="3">The sequence shown here is derived from an EMBL/GenBank/DDBJ whole genome shotgun (WGS) entry which is preliminary data.</text>
</comment>
<protein>
    <submittedName>
        <fullName evidence="3">Aldehyde dehydrogenase family protein</fullName>
    </submittedName>
</protein>
<accession>A0A424W7B0</accession>
<feature type="non-terminal residue" evidence="3">
    <location>
        <position position="78"/>
    </location>
</feature>
<organism evidence="3 4">
    <name type="scientific">Alcaligenes xylosoxydans xylosoxydans</name>
    <name type="common">Achromobacter xylosoxidans</name>
    <dbReference type="NCBI Taxonomy" id="85698"/>
    <lineage>
        <taxon>Bacteria</taxon>
        <taxon>Pseudomonadati</taxon>
        <taxon>Pseudomonadota</taxon>
        <taxon>Betaproteobacteria</taxon>
        <taxon>Burkholderiales</taxon>
        <taxon>Alcaligenaceae</taxon>
        <taxon>Achromobacter</taxon>
    </lineage>
</organism>